<dbReference type="GO" id="GO:0016236">
    <property type="term" value="P:macroautophagy"/>
    <property type="evidence" value="ECO:0007669"/>
    <property type="project" value="TreeGrafter"/>
</dbReference>
<evidence type="ECO:0000313" key="3">
    <source>
        <dbReference type="Proteomes" id="UP000593567"/>
    </source>
</evidence>
<keyword evidence="3" id="KW-1185">Reference proteome</keyword>
<dbReference type="InterPro" id="IPR036322">
    <property type="entry name" value="WD40_repeat_dom_sf"/>
</dbReference>
<gene>
    <name evidence="2" type="ORF">EB796_023560</name>
</gene>
<sequence length="175" mass="19971">MTDRVTLILVEKVKFFYYCYYSISSTIMDQYDEEEEEVEPLLKYNRLGNDLKRVLKEDPASCLAVHSKFLVIGSHSGSVHIFDHEGNRITDKQFQSHDITVNQLSIDEKGEYIASCSDDGKAVVNGLFSDEHEQVIEFERPVKAVAIDPQYSKRSRQLVTGDDKVLVCDRISVTT</sequence>
<dbReference type="AlphaFoldDB" id="A0A7J7IWF3"/>
<dbReference type="GO" id="GO:0009267">
    <property type="term" value="P:cellular response to starvation"/>
    <property type="evidence" value="ECO:0007669"/>
    <property type="project" value="TreeGrafter"/>
</dbReference>
<dbReference type="GO" id="GO:0034058">
    <property type="term" value="P:endosomal vesicle fusion"/>
    <property type="evidence" value="ECO:0007669"/>
    <property type="project" value="TreeGrafter"/>
</dbReference>
<dbReference type="OrthoDB" id="244107at2759"/>
<dbReference type="InterPro" id="IPR057780">
    <property type="entry name" value="Beta-prop_Vps41"/>
</dbReference>
<organism evidence="2 3">
    <name type="scientific">Bugula neritina</name>
    <name type="common">Brown bryozoan</name>
    <name type="synonym">Sertularia neritina</name>
    <dbReference type="NCBI Taxonomy" id="10212"/>
    <lineage>
        <taxon>Eukaryota</taxon>
        <taxon>Metazoa</taxon>
        <taxon>Spiralia</taxon>
        <taxon>Lophotrochozoa</taxon>
        <taxon>Bryozoa</taxon>
        <taxon>Gymnolaemata</taxon>
        <taxon>Cheilostomatida</taxon>
        <taxon>Flustrina</taxon>
        <taxon>Buguloidea</taxon>
        <taxon>Bugulidae</taxon>
        <taxon>Bugula</taxon>
    </lineage>
</organism>
<dbReference type="Pfam" id="PF23411">
    <property type="entry name" value="Beta-prop_Vps41"/>
    <property type="match status" value="1"/>
</dbReference>
<feature type="domain" description="Vps41 beta-propeller" evidence="1">
    <location>
        <begin position="42"/>
        <end position="170"/>
    </location>
</feature>
<evidence type="ECO:0000259" key="1">
    <source>
        <dbReference type="Pfam" id="PF23411"/>
    </source>
</evidence>
<name>A0A7J7IWF3_BUGNE</name>
<dbReference type="SMART" id="SM00320">
    <property type="entry name" value="WD40"/>
    <property type="match status" value="3"/>
</dbReference>
<accession>A0A7J7IWF3</accession>
<dbReference type="GO" id="GO:0006623">
    <property type="term" value="P:protein targeting to vacuole"/>
    <property type="evidence" value="ECO:0007669"/>
    <property type="project" value="InterPro"/>
</dbReference>
<proteinExistence type="predicted"/>
<dbReference type="PANTHER" id="PTHR12616">
    <property type="entry name" value="VACUOLAR PROTEIN SORTING VPS41"/>
    <property type="match status" value="1"/>
</dbReference>
<dbReference type="GO" id="GO:0005770">
    <property type="term" value="C:late endosome"/>
    <property type="evidence" value="ECO:0007669"/>
    <property type="project" value="TreeGrafter"/>
</dbReference>
<dbReference type="InterPro" id="IPR001680">
    <property type="entry name" value="WD40_rpt"/>
</dbReference>
<dbReference type="SUPFAM" id="SSF50978">
    <property type="entry name" value="WD40 repeat-like"/>
    <property type="match status" value="1"/>
</dbReference>
<dbReference type="EMBL" id="VXIV02003334">
    <property type="protein sequence ID" value="KAF6018135.1"/>
    <property type="molecule type" value="Genomic_DNA"/>
</dbReference>
<evidence type="ECO:0000313" key="2">
    <source>
        <dbReference type="EMBL" id="KAF6018135.1"/>
    </source>
</evidence>
<dbReference type="PANTHER" id="PTHR12616:SF1">
    <property type="entry name" value="VACUOLAR PROTEIN SORTING-ASSOCIATED PROTEIN 41 HOMOLOG"/>
    <property type="match status" value="1"/>
</dbReference>
<dbReference type="InterPro" id="IPR045111">
    <property type="entry name" value="Vps41/Vps8"/>
</dbReference>
<reference evidence="2" key="1">
    <citation type="submission" date="2020-06" db="EMBL/GenBank/DDBJ databases">
        <title>Draft genome of Bugula neritina, a colonial animal packing powerful symbionts and potential medicines.</title>
        <authorList>
            <person name="Rayko M."/>
        </authorList>
    </citation>
    <scope>NUCLEOTIDE SEQUENCE [LARGE SCALE GENOMIC DNA]</scope>
    <source>
        <strain evidence="2">Kwan_BN1</strain>
    </source>
</reference>
<dbReference type="InterPro" id="IPR015943">
    <property type="entry name" value="WD40/YVTN_repeat-like_dom_sf"/>
</dbReference>
<protein>
    <submittedName>
        <fullName evidence="2">VPS41</fullName>
    </submittedName>
</protein>
<dbReference type="GO" id="GO:0030897">
    <property type="term" value="C:HOPS complex"/>
    <property type="evidence" value="ECO:0007669"/>
    <property type="project" value="TreeGrafter"/>
</dbReference>
<dbReference type="Proteomes" id="UP000593567">
    <property type="component" value="Unassembled WGS sequence"/>
</dbReference>
<dbReference type="Gene3D" id="2.130.10.10">
    <property type="entry name" value="YVTN repeat-like/Quinoprotein amine dehydrogenase"/>
    <property type="match status" value="1"/>
</dbReference>
<comment type="caution">
    <text evidence="2">The sequence shown here is derived from an EMBL/GenBank/DDBJ whole genome shotgun (WGS) entry which is preliminary data.</text>
</comment>